<proteinExistence type="predicted"/>
<gene>
    <name evidence="3" type="ORF">B0I10_1026</name>
</gene>
<feature type="domain" description="Transglutaminase-like" evidence="1">
    <location>
        <begin position="324"/>
        <end position="394"/>
    </location>
</feature>
<feature type="domain" description="DUF3857" evidence="2">
    <location>
        <begin position="71"/>
        <end position="200"/>
    </location>
</feature>
<evidence type="ECO:0000259" key="2">
    <source>
        <dbReference type="Pfam" id="PF12969"/>
    </source>
</evidence>
<dbReference type="RefSeq" id="WP_112084771.1">
    <property type="nucleotide sequence ID" value="NZ_QLSV01000002.1"/>
</dbReference>
<dbReference type="Proteomes" id="UP000249518">
    <property type="component" value="Unassembled WGS sequence"/>
</dbReference>
<dbReference type="Gene3D" id="2.60.40.3140">
    <property type="match status" value="1"/>
</dbReference>
<accession>A0A328WVK1</accession>
<dbReference type="OrthoDB" id="98874at2"/>
<name>A0A328WVK1_9FLAO</name>
<evidence type="ECO:0000313" key="4">
    <source>
        <dbReference type="Proteomes" id="UP000249518"/>
    </source>
</evidence>
<evidence type="ECO:0000313" key="3">
    <source>
        <dbReference type="EMBL" id="RAR50212.1"/>
    </source>
</evidence>
<dbReference type="EMBL" id="QLSV01000002">
    <property type="protein sequence ID" value="RAR50212.1"/>
    <property type="molecule type" value="Genomic_DNA"/>
</dbReference>
<comment type="caution">
    <text evidence="3">The sequence shown here is derived from an EMBL/GenBank/DDBJ whole genome shotgun (WGS) entry which is preliminary data.</text>
</comment>
<dbReference type="Gene3D" id="3.10.620.30">
    <property type="match status" value="1"/>
</dbReference>
<evidence type="ECO:0000259" key="1">
    <source>
        <dbReference type="Pfam" id="PF01841"/>
    </source>
</evidence>
<dbReference type="Pfam" id="PF12969">
    <property type="entry name" value="DUF3857"/>
    <property type="match status" value="1"/>
</dbReference>
<dbReference type="Pfam" id="PF01841">
    <property type="entry name" value="Transglut_core"/>
    <property type="match status" value="1"/>
</dbReference>
<sequence length="671" mass="76436">MKNIYTICLVVFVFAFSYAQKIELGNVTLSELNQKAHPDDLTATAAYLFQKGTTTFEYTESDGFYISTIIESKIKIYSKEGYDFGNFEIPYYTPSSGASERVVISKAYTYNEVDGKVDKIKMKGSSEFTEKINSNWSKKKIALSDVKEGSIVEYRVEIKSPYITNFPVWDFQKTIPVNYSEYNTYIPEYFFYNLHQKGTLSLEVKSTKIPRTINYTYTENVIPGMSQGMPKRITNSIDFMVSKTSYVLKNIPAIKNEIFVNNIDNYKVALHHELAGRRMPNSGYDDYATNWETVAKTIYDSENFGEELKRTSFFEADINSLVSSVSDINTRAFTIFNYVKKHMNWNQRYGYVTDEGLKKAYVQKSGNTADINLLLLSMLRYAGVDANPVLLSTRSNGIPLYPNRTAFNYVIVAVEVPDGLILLDATNKFTTPNILPIETLNWNGRLIRKNGSSTAVNLIPNFISKEVTTVLVSLNEDATITGQARILESEYNAFLHRNSSFGLSKESSIEQIEKRHTGIEVSDFNVTNEAELSKPIIRDFSFTHANLAEIIADKIYFSPMLFFAIPENPFKLDSREYPIDFIFPRNDKYAISITIPDGYKIEHLPNASNVMFEDEVIVFKYNIKQVGNVIQLIANVDINQAIVAPVYYEMLKSFFKAVVEKNDEKVIVSKI</sequence>
<dbReference type="AlphaFoldDB" id="A0A328WVK1"/>
<keyword evidence="4" id="KW-1185">Reference proteome</keyword>
<reference evidence="3 4" key="1">
    <citation type="submission" date="2018-06" db="EMBL/GenBank/DDBJ databases">
        <title>Genomic Encyclopedia of Type Strains, Phase III (KMG-III): the genomes of soil and plant-associated and newly described type strains.</title>
        <authorList>
            <person name="Whitman W."/>
        </authorList>
    </citation>
    <scope>NUCLEOTIDE SEQUENCE [LARGE SCALE GENOMIC DNA]</scope>
    <source>
        <strain evidence="3 4">CGMCC 1.12504</strain>
    </source>
</reference>
<dbReference type="InterPro" id="IPR002931">
    <property type="entry name" value="Transglutaminase-like"/>
</dbReference>
<dbReference type="InterPro" id="IPR024618">
    <property type="entry name" value="DUF3857"/>
</dbReference>
<dbReference type="Gene3D" id="2.60.120.1130">
    <property type="match status" value="1"/>
</dbReference>
<organism evidence="3 4">
    <name type="scientific">Flavobacterium lacus</name>
    <dbReference type="NCBI Taxonomy" id="1353778"/>
    <lineage>
        <taxon>Bacteria</taxon>
        <taxon>Pseudomonadati</taxon>
        <taxon>Bacteroidota</taxon>
        <taxon>Flavobacteriia</taxon>
        <taxon>Flavobacteriales</taxon>
        <taxon>Flavobacteriaceae</taxon>
        <taxon>Flavobacterium</taxon>
    </lineage>
</organism>
<protein>
    <submittedName>
        <fullName evidence="3">Uncharacterized protein DUF3857</fullName>
    </submittedName>
</protein>